<name>A0AAE0NF32_9PEZI</name>
<dbReference type="AlphaFoldDB" id="A0AAE0NF32"/>
<evidence type="ECO:0000256" key="1">
    <source>
        <dbReference type="SAM" id="Phobius"/>
    </source>
</evidence>
<gene>
    <name evidence="2" type="ORF">B0T24DRAFT_590833</name>
</gene>
<organism evidence="2 3">
    <name type="scientific">Lasiosphaeria ovina</name>
    <dbReference type="NCBI Taxonomy" id="92902"/>
    <lineage>
        <taxon>Eukaryota</taxon>
        <taxon>Fungi</taxon>
        <taxon>Dikarya</taxon>
        <taxon>Ascomycota</taxon>
        <taxon>Pezizomycotina</taxon>
        <taxon>Sordariomycetes</taxon>
        <taxon>Sordariomycetidae</taxon>
        <taxon>Sordariales</taxon>
        <taxon>Lasiosphaeriaceae</taxon>
        <taxon>Lasiosphaeria</taxon>
    </lineage>
</organism>
<evidence type="ECO:0000313" key="3">
    <source>
        <dbReference type="Proteomes" id="UP001287356"/>
    </source>
</evidence>
<evidence type="ECO:0000313" key="2">
    <source>
        <dbReference type="EMBL" id="KAK3380358.1"/>
    </source>
</evidence>
<keyword evidence="1" id="KW-0472">Membrane</keyword>
<keyword evidence="1" id="KW-0812">Transmembrane</keyword>
<sequence>MGKDVWTWGLEQLLLSDGRHPLRQARATPLDGTDGRRGAWRPGKGLSASVRLLLGDALESGLLSRVGFLSVPECGPSCWPDDECRSVASLDLGHALIRLPDHGCHRRRARPRILHVGYLLFIALIRLIGTSTGNGAPFVFWPSTSYRSDASNRSSTPSLFIMQSTM</sequence>
<dbReference type="Proteomes" id="UP001287356">
    <property type="component" value="Unassembled WGS sequence"/>
</dbReference>
<keyword evidence="3" id="KW-1185">Reference proteome</keyword>
<feature type="transmembrane region" description="Helical" evidence="1">
    <location>
        <begin position="116"/>
        <end position="141"/>
    </location>
</feature>
<protein>
    <submittedName>
        <fullName evidence="2">Uncharacterized protein</fullName>
    </submittedName>
</protein>
<dbReference type="EMBL" id="JAULSN010000002">
    <property type="protein sequence ID" value="KAK3380358.1"/>
    <property type="molecule type" value="Genomic_DNA"/>
</dbReference>
<comment type="caution">
    <text evidence="2">The sequence shown here is derived from an EMBL/GenBank/DDBJ whole genome shotgun (WGS) entry which is preliminary data.</text>
</comment>
<reference evidence="2" key="2">
    <citation type="submission" date="2023-06" db="EMBL/GenBank/DDBJ databases">
        <authorList>
            <consortium name="Lawrence Berkeley National Laboratory"/>
            <person name="Haridas S."/>
            <person name="Hensen N."/>
            <person name="Bonometti L."/>
            <person name="Westerberg I."/>
            <person name="Brannstrom I.O."/>
            <person name="Guillou S."/>
            <person name="Cros-Aarteil S."/>
            <person name="Calhoun S."/>
            <person name="Kuo A."/>
            <person name="Mondo S."/>
            <person name="Pangilinan J."/>
            <person name="Riley R."/>
            <person name="Labutti K."/>
            <person name="Andreopoulos B."/>
            <person name="Lipzen A."/>
            <person name="Chen C."/>
            <person name="Yanf M."/>
            <person name="Daum C."/>
            <person name="Ng V."/>
            <person name="Clum A."/>
            <person name="Steindorff A."/>
            <person name="Ohm R."/>
            <person name="Martin F."/>
            <person name="Silar P."/>
            <person name="Natvig D."/>
            <person name="Lalanne C."/>
            <person name="Gautier V."/>
            <person name="Ament-Velasquez S.L."/>
            <person name="Kruys A."/>
            <person name="Hutchinson M.I."/>
            <person name="Powell A.J."/>
            <person name="Barry K."/>
            <person name="Miller A.N."/>
            <person name="Grigoriev I.V."/>
            <person name="Debuchy R."/>
            <person name="Gladieux P."/>
            <person name="Thoren M.H."/>
            <person name="Johannesson H."/>
        </authorList>
    </citation>
    <scope>NUCLEOTIDE SEQUENCE</scope>
    <source>
        <strain evidence="2">CBS 958.72</strain>
    </source>
</reference>
<proteinExistence type="predicted"/>
<reference evidence="2" key="1">
    <citation type="journal article" date="2023" name="Mol. Phylogenet. Evol.">
        <title>Genome-scale phylogeny and comparative genomics of the fungal order Sordariales.</title>
        <authorList>
            <person name="Hensen N."/>
            <person name="Bonometti L."/>
            <person name="Westerberg I."/>
            <person name="Brannstrom I.O."/>
            <person name="Guillou S."/>
            <person name="Cros-Aarteil S."/>
            <person name="Calhoun S."/>
            <person name="Haridas S."/>
            <person name="Kuo A."/>
            <person name="Mondo S."/>
            <person name="Pangilinan J."/>
            <person name="Riley R."/>
            <person name="LaButti K."/>
            <person name="Andreopoulos B."/>
            <person name="Lipzen A."/>
            <person name="Chen C."/>
            <person name="Yan M."/>
            <person name="Daum C."/>
            <person name="Ng V."/>
            <person name="Clum A."/>
            <person name="Steindorff A."/>
            <person name="Ohm R.A."/>
            <person name="Martin F."/>
            <person name="Silar P."/>
            <person name="Natvig D.O."/>
            <person name="Lalanne C."/>
            <person name="Gautier V."/>
            <person name="Ament-Velasquez S.L."/>
            <person name="Kruys A."/>
            <person name="Hutchinson M.I."/>
            <person name="Powell A.J."/>
            <person name="Barry K."/>
            <person name="Miller A.N."/>
            <person name="Grigoriev I.V."/>
            <person name="Debuchy R."/>
            <person name="Gladieux P."/>
            <person name="Hiltunen Thoren M."/>
            <person name="Johannesson H."/>
        </authorList>
    </citation>
    <scope>NUCLEOTIDE SEQUENCE</scope>
    <source>
        <strain evidence="2">CBS 958.72</strain>
    </source>
</reference>
<accession>A0AAE0NF32</accession>
<keyword evidence="1" id="KW-1133">Transmembrane helix</keyword>